<feature type="transmembrane region" description="Helical" evidence="10">
    <location>
        <begin position="36"/>
        <end position="56"/>
    </location>
</feature>
<feature type="transmembrane region" description="Helical" evidence="10">
    <location>
        <begin position="217"/>
        <end position="237"/>
    </location>
</feature>
<evidence type="ECO:0000256" key="5">
    <source>
        <dbReference type="ARBA" id="ARBA00022692"/>
    </source>
</evidence>
<dbReference type="NCBIfam" id="TIGR01400">
    <property type="entry name" value="fliR"/>
    <property type="match status" value="1"/>
</dbReference>
<evidence type="ECO:0000256" key="3">
    <source>
        <dbReference type="ARBA" id="ARBA00021717"/>
    </source>
</evidence>
<feature type="transmembrane region" description="Helical" evidence="10">
    <location>
        <begin position="68"/>
        <end position="93"/>
    </location>
</feature>
<feature type="transmembrane region" description="Helical" evidence="10">
    <location>
        <begin position="12"/>
        <end position="30"/>
    </location>
</feature>
<evidence type="ECO:0000256" key="7">
    <source>
        <dbReference type="ARBA" id="ARBA00023136"/>
    </source>
</evidence>
<dbReference type="PANTHER" id="PTHR30065">
    <property type="entry name" value="FLAGELLAR BIOSYNTHETIC PROTEIN FLIR"/>
    <property type="match status" value="1"/>
</dbReference>
<evidence type="ECO:0000256" key="8">
    <source>
        <dbReference type="ARBA" id="ARBA00023143"/>
    </source>
</evidence>
<keyword evidence="8 10" id="KW-0975">Bacterial flagellum</keyword>
<accession>A0ABN0NY67</accession>
<sequence length="262" mass="28739">MLEQIVARFPFFILVAARCFAIFLTVPLLASRAVPQAARVALAGYAAFLVLPEAYAQGWNVYPFGLEYALILIGEVLLGIISGFYIAMLFAAFSSAGQFFTYQMGFGASEVYDALSQIENPLMGQYLNLIALILFMQTGGFQKLFLSGIFNSFRSLNAFALVAHQQDFMRFLLTGLSKLFFNAMVIAMPLVGTLFLVALAMGILSKAAPQMNLLSEGLPITILVAFFLLSTLLPYMADFFIRLFSAGFANFQRLLAATGQNI</sequence>
<dbReference type="PRINTS" id="PR00953">
    <property type="entry name" value="TYPE3IMRPROT"/>
</dbReference>
<dbReference type="EMBL" id="AWVH01000033">
    <property type="protein sequence ID" value="ERJ92620.1"/>
    <property type="molecule type" value="Genomic_DNA"/>
</dbReference>
<keyword evidence="4 10" id="KW-1003">Cell membrane</keyword>
<dbReference type="RefSeq" id="WP_021687583.1">
    <property type="nucleotide sequence ID" value="NZ_KI260567.1"/>
</dbReference>
<evidence type="ECO:0000256" key="1">
    <source>
        <dbReference type="ARBA" id="ARBA00002578"/>
    </source>
</evidence>
<evidence type="ECO:0000256" key="6">
    <source>
        <dbReference type="ARBA" id="ARBA00022989"/>
    </source>
</evidence>
<name>A0ABN0NY67_TRELE</name>
<comment type="caution">
    <text evidence="11">The sequence shown here is derived from an EMBL/GenBank/DDBJ whole genome shotgun (WGS) entry which is preliminary data.</text>
</comment>
<keyword evidence="11" id="KW-0969">Cilium</keyword>
<dbReference type="PANTHER" id="PTHR30065:SF1">
    <property type="entry name" value="SURFACE PRESENTATION OF ANTIGENS PROTEIN SPAR"/>
    <property type="match status" value="1"/>
</dbReference>
<evidence type="ECO:0000256" key="4">
    <source>
        <dbReference type="ARBA" id="ARBA00022475"/>
    </source>
</evidence>
<keyword evidence="7 10" id="KW-0472">Membrane</keyword>
<keyword evidence="11" id="KW-0282">Flagellum</keyword>
<feature type="transmembrane region" description="Helical" evidence="10">
    <location>
        <begin position="126"/>
        <end position="146"/>
    </location>
</feature>
<evidence type="ECO:0000256" key="9">
    <source>
        <dbReference type="NCBIfam" id="TIGR01400"/>
    </source>
</evidence>
<protein>
    <recommendedName>
        <fullName evidence="3 9">Flagellar biosynthetic protein FliR</fullName>
    </recommendedName>
</protein>
<evidence type="ECO:0000313" key="11">
    <source>
        <dbReference type="EMBL" id="ERJ92620.1"/>
    </source>
</evidence>
<gene>
    <name evidence="11" type="ORF">HMPREF9193_01378</name>
</gene>
<dbReference type="Proteomes" id="UP000016649">
    <property type="component" value="Unassembled WGS sequence"/>
</dbReference>
<evidence type="ECO:0000313" key="12">
    <source>
        <dbReference type="Proteomes" id="UP000016649"/>
    </source>
</evidence>
<comment type="similarity">
    <text evidence="2 10">Belongs to the FliR/MopE/SpaR family.</text>
</comment>
<feature type="transmembrane region" description="Helical" evidence="10">
    <location>
        <begin position="179"/>
        <end position="205"/>
    </location>
</feature>
<keyword evidence="11" id="KW-0966">Cell projection</keyword>
<dbReference type="Pfam" id="PF01311">
    <property type="entry name" value="Bac_export_1"/>
    <property type="match status" value="1"/>
</dbReference>
<organism evidence="11 12">
    <name type="scientific">Treponema lecithinolyticum ATCC 700332</name>
    <dbReference type="NCBI Taxonomy" id="1321815"/>
    <lineage>
        <taxon>Bacteria</taxon>
        <taxon>Pseudomonadati</taxon>
        <taxon>Spirochaetota</taxon>
        <taxon>Spirochaetia</taxon>
        <taxon>Spirochaetales</taxon>
        <taxon>Treponemataceae</taxon>
        <taxon>Treponema</taxon>
    </lineage>
</organism>
<comment type="subcellular location">
    <subcellularLocation>
        <location evidence="10">Cell membrane</location>
        <topology evidence="10">Multi-pass membrane protein</topology>
    </subcellularLocation>
    <subcellularLocation>
        <location evidence="10">Bacterial flagellum basal body</location>
    </subcellularLocation>
</comment>
<reference evidence="11 12" key="1">
    <citation type="submission" date="2013-08" db="EMBL/GenBank/DDBJ databases">
        <authorList>
            <person name="Weinstock G."/>
            <person name="Sodergren E."/>
            <person name="Wylie T."/>
            <person name="Fulton L."/>
            <person name="Fulton R."/>
            <person name="Fronick C."/>
            <person name="O'Laughlin M."/>
            <person name="Godfrey J."/>
            <person name="Miner T."/>
            <person name="Herter B."/>
            <person name="Appelbaum E."/>
            <person name="Cordes M."/>
            <person name="Lek S."/>
            <person name="Wollam A."/>
            <person name="Pepin K.H."/>
            <person name="Palsikar V.B."/>
            <person name="Mitreva M."/>
            <person name="Wilson R.K."/>
        </authorList>
    </citation>
    <scope>NUCLEOTIDE SEQUENCE [LARGE SCALE GENOMIC DNA]</scope>
    <source>
        <strain evidence="11 12">ATCC 700332</strain>
    </source>
</reference>
<dbReference type="InterPro" id="IPR006303">
    <property type="entry name" value="FliR"/>
</dbReference>
<evidence type="ECO:0000256" key="2">
    <source>
        <dbReference type="ARBA" id="ARBA00009772"/>
    </source>
</evidence>
<keyword evidence="6 10" id="KW-1133">Transmembrane helix</keyword>
<dbReference type="InterPro" id="IPR002010">
    <property type="entry name" value="T3SS_IM_R"/>
</dbReference>
<comment type="function">
    <text evidence="1 10">Role in flagellar biosynthesis.</text>
</comment>
<keyword evidence="5 10" id="KW-0812">Transmembrane</keyword>
<keyword evidence="12" id="KW-1185">Reference proteome</keyword>
<proteinExistence type="inferred from homology"/>
<evidence type="ECO:0000256" key="10">
    <source>
        <dbReference type="RuleBase" id="RU362071"/>
    </source>
</evidence>